<name>A0AAN4HAZ8_BACTU</name>
<evidence type="ECO:0000313" key="1">
    <source>
        <dbReference type="EMBL" id="ERH96449.1"/>
    </source>
</evidence>
<evidence type="ECO:0000313" key="2">
    <source>
        <dbReference type="Proteomes" id="UP000013487"/>
    </source>
</evidence>
<sequence length="70" mass="8377">MGLDVVKNALKMLKNYNWIDNMDSYRLYLDGEFYGEGDLDYIHQLITEYMLIRGIYSKEKVEFKILKSDD</sequence>
<reference evidence="1 2" key="1">
    <citation type="journal article" date="2013" name="Genome Announc.">
        <title>Draft Genome Sequence of Bacillus thuringiensis var. thuringiensis Strain T01-328, a Brazilian Isolate That Produces a Soluble Pesticide Protein, Cry1Ia.</title>
        <authorList>
            <person name="Varani A.M."/>
            <person name="Lemos M.V."/>
            <person name="Fernandes C.C."/>
            <person name="Lemos E.G."/>
            <person name="Alves E.C."/>
            <person name="Desiderio J.A."/>
        </authorList>
    </citation>
    <scope>NUCLEOTIDE SEQUENCE [LARGE SCALE GENOMIC DNA]</scope>
    <source>
        <strain evidence="1 2">T01-328</strain>
    </source>
</reference>
<accession>A0AAN4HAZ8</accession>
<comment type="caution">
    <text evidence="1">The sequence shown here is derived from an EMBL/GenBank/DDBJ whole genome shotgun (WGS) entry which is preliminary data.</text>
</comment>
<dbReference type="Proteomes" id="UP000013487">
    <property type="component" value="Unassembled WGS sequence"/>
</dbReference>
<dbReference type="AlphaFoldDB" id="A0AAN4HAZ8"/>
<proteinExistence type="predicted"/>
<dbReference type="EMBL" id="ARXZ02000096">
    <property type="protein sequence ID" value="ERH96449.1"/>
    <property type="molecule type" value="Genomic_DNA"/>
</dbReference>
<organism evidence="1 2">
    <name type="scientific">Bacillus thuringiensis T01-328</name>
    <dbReference type="NCBI Taxonomy" id="1324966"/>
    <lineage>
        <taxon>Bacteria</taxon>
        <taxon>Bacillati</taxon>
        <taxon>Bacillota</taxon>
        <taxon>Bacilli</taxon>
        <taxon>Bacillales</taxon>
        <taxon>Bacillaceae</taxon>
        <taxon>Bacillus</taxon>
        <taxon>Bacillus cereus group</taxon>
    </lineage>
</organism>
<gene>
    <name evidence="1" type="ORF">BTCBT_007417</name>
</gene>
<protein>
    <submittedName>
        <fullName evidence="1">Uncharacterized protein</fullName>
    </submittedName>
</protein>